<evidence type="ECO:0000313" key="5">
    <source>
        <dbReference type="EMBL" id="WDE00981.1"/>
    </source>
</evidence>
<name>A0AAE9YTU3_9GAMM</name>
<dbReference type="EMBL" id="CP059735">
    <property type="protein sequence ID" value="WDE00981.1"/>
    <property type="molecule type" value="Genomic_DNA"/>
</dbReference>
<reference evidence="5 6" key="2">
    <citation type="journal article" date="2022" name="Mar. Drugs">
        <title>Bioassay-Guided Fractionation Leads to the Detection of Cholic Acid Generated by the Rare Thalassomonas sp.</title>
        <authorList>
            <person name="Pheiffer F."/>
            <person name="Schneider Y.K."/>
            <person name="Hansen E.H."/>
            <person name="Andersen J.H."/>
            <person name="Isaksson J."/>
            <person name="Busche T."/>
            <person name="R C."/>
            <person name="Kalinowski J."/>
            <person name="Zyl L.V."/>
            <person name="Trindade M."/>
        </authorList>
    </citation>
    <scope>NUCLEOTIDE SEQUENCE [LARGE SCALE GENOMIC DNA]</scope>
    <source>
        <strain evidence="5 6">A5K-106</strain>
    </source>
</reference>
<feature type="domain" description="HTH araC/xylS-type" evidence="4">
    <location>
        <begin position="242"/>
        <end position="337"/>
    </location>
</feature>
<evidence type="ECO:0000313" key="6">
    <source>
        <dbReference type="Proteomes" id="UP000032568"/>
    </source>
</evidence>
<dbReference type="GO" id="GO:0000976">
    <property type="term" value="F:transcription cis-regulatory region binding"/>
    <property type="evidence" value="ECO:0007669"/>
    <property type="project" value="TreeGrafter"/>
</dbReference>
<dbReference type="InterPro" id="IPR032687">
    <property type="entry name" value="AraC-type_N"/>
</dbReference>
<dbReference type="KEGG" id="tact:SG35_010315"/>
<protein>
    <submittedName>
        <fullName evidence="5">AraC family transcriptional regulator ligand-binding domain-containing protein</fullName>
    </submittedName>
</protein>
<evidence type="ECO:0000256" key="1">
    <source>
        <dbReference type="ARBA" id="ARBA00023015"/>
    </source>
</evidence>
<dbReference type="InterPro" id="IPR018060">
    <property type="entry name" value="HTH_AraC"/>
</dbReference>
<keyword evidence="3" id="KW-0804">Transcription</keyword>
<keyword evidence="2" id="KW-0238">DNA-binding</keyword>
<keyword evidence="6" id="KW-1185">Reference proteome</keyword>
<keyword evidence="1" id="KW-0805">Transcription regulation</keyword>
<reference evidence="5 6" key="1">
    <citation type="journal article" date="2015" name="Genome Announc.">
        <title>Draft Genome Sequences of Marine Isolates of Thalassomonas viridans and Thalassomonas actiniarum.</title>
        <authorList>
            <person name="Olonade I."/>
            <person name="van Zyl L.J."/>
            <person name="Trindade M."/>
        </authorList>
    </citation>
    <scope>NUCLEOTIDE SEQUENCE [LARGE SCALE GENOMIC DNA]</scope>
    <source>
        <strain evidence="5 6">A5K-106</strain>
    </source>
</reference>
<proteinExistence type="predicted"/>
<dbReference type="InterPro" id="IPR009057">
    <property type="entry name" value="Homeodomain-like_sf"/>
</dbReference>
<evidence type="ECO:0000259" key="4">
    <source>
        <dbReference type="PROSITE" id="PS01124"/>
    </source>
</evidence>
<dbReference type="Proteomes" id="UP000032568">
    <property type="component" value="Chromosome"/>
</dbReference>
<dbReference type="PANTHER" id="PTHR47894:SF1">
    <property type="entry name" value="HTH-TYPE TRANSCRIPTIONAL REGULATOR VQSM"/>
    <property type="match status" value="1"/>
</dbReference>
<dbReference type="PROSITE" id="PS01124">
    <property type="entry name" value="HTH_ARAC_FAMILY_2"/>
    <property type="match status" value="1"/>
</dbReference>
<organism evidence="5 6">
    <name type="scientific">Thalassomonas actiniarum</name>
    <dbReference type="NCBI Taxonomy" id="485447"/>
    <lineage>
        <taxon>Bacteria</taxon>
        <taxon>Pseudomonadati</taxon>
        <taxon>Pseudomonadota</taxon>
        <taxon>Gammaproteobacteria</taxon>
        <taxon>Alteromonadales</taxon>
        <taxon>Colwelliaceae</taxon>
        <taxon>Thalassomonas</taxon>
    </lineage>
</organism>
<dbReference type="Pfam" id="PF12833">
    <property type="entry name" value="HTH_18"/>
    <property type="match status" value="1"/>
</dbReference>
<dbReference type="Pfam" id="PF12625">
    <property type="entry name" value="Arabinose_bd"/>
    <property type="match status" value="1"/>
</dbReference>
<dbReference type="AlphaFoldDB" id="A0AAE9YTU3"/>
<evidence type="ECO:0000256" key="3">
    <source>
        <dbReference type="ARBA" id="ARBA00023163"/>
    </source>
</evidence>
<dbReference type="SMART" id="SM00342">
    <property type="entry name" value="HTH_ARAC"/>
    <property type="match status" value="1"/>
</dbReference>
<dbReference type="PANTHER" id="PTHR47894">
    <property type="entry name" value="HTH-TYPE TRANSCRIPTIONAL REGULATOR GADX"/>
    <property type="match status" value="1"/>
</dbReference>
<evidence type="ECO:0000256" key="2">
    <source>
        <dbReference type="ARBA" id="ARBA00023125"/>
    </source>
</evidence>
<dbReference type="GO" id="GO:0005829">
    <property type="term" value="C:cytosol"/>
    <property type="evidence" value="ECO:0007669"/>
    <property type="project" value="TreeGrafter"/>
</dbReference>
<dbReference type="Gene3D" id="1.10.10.60">
    <property type="entry name" value="Homeodomain-like"/>
    <property type="match status" value="1"/>
</dbReference>
<dbReference type="GO" id="GO:0003700">
    <property type="term" value="F:DNA-binding transcription factor activity"/>
    <property type="evidence" value="ECO:0007669"/>
    <property type="project" value="InterPro"/>
</dbReference>
<dbReference type="SUPFAM" id="SSF46689">
    <property type="entry name" value="Homeodomain-like"/>
    <property type="match status" value="1"/>
</dbReference>
<dbReference type="RefSeq" id="WP_044836263.1">
    <property type="nucleotide sequence ID" value="NZ_CP059735.1"/>
</dbReference>
<accession>A0AAE9YTU3</accession>
<sequence>MPGRQLHYFNDLEFPTTHIAILYRWLLQQGYHQQELLRDLPQLRDIINDADGKLAFSVQKQFMVNAIELTGNDMLGYELGRYIGEHSFGLMGYAVKCSPTLDKALDTLSRYFSLRNSLFELNKCLKKNECILKVEQGAEFGEVGPFLFLMFISANITLIKGTGGYLTSAVKSIHFSFPRPKSWSRALFPNIRVCFAARFNGIVFYEQALHNPIVSNDPVSLQNLTEYFDLKLSAKPGCDFIGRVRKAIIQQGNMSASQNDIAALMGLSPRTLRRKLQESDITYKEILNEVRTDKAISLLQNDKLRIYQVSEQMGYTNLSNFRRAFKMWTGKTFKDFR</sequence>
<gene>
    <name evidence="5" type="ORF">SG35_010315</name>
</gene>